<dbReference type="Proteomes" id="UP000001055">
    <property type="component" value="Unassembled WGS sequence"/>
</dbReference>
<feature type="chain" id="PRO_5004177509" evidence="1">
    <location>
        <begin position="19"/>
        <end position="70"/>
    </location>
</feature>
<dbReference type="InParanoid" id="Q0TXE2"/>
<dbReference type="EMBL" id="CH445364">
    <property type="protein sequence ID" value="EAT76796.1"/>
    <property type="molecule type" value="Genomic_DNA"/>
</dbReference>
<dbReference type="GeneID" id="5982891"/>
<keyword evidence="1" id="KW-0732">Signal</keyword>
<protein>
    <submittedName>
        <fullName evidence="2">Uncharacterized protein</fullName>
    </submittedName>
</protein>
<evidence type="ECO:0000256" key="1">
    <source>
        <dbReference type="SAM" id="SignalP"/>
    </source>
</evidence>
<name>Q0TXE2_PHANO</name>
<dbReference type="KEGG" id="pno:SNOG_15701"/>
<proteinExistence type="predicted"/>
<feature type="signal peptide" evidence="1">
    <location>
        <begin position="1"/>
        <end position="18"/>
    </location>
</feature>
<sequence length="70" mass="7643">MPMRTLLLLHHFVTFLWGYLSLEVDKGDKTNASLLRAFLAAVTNEMIALARAGALRATDLCVENADHASG</sequence>
<evidence type="ECO:0000313" key="3">
    <source>
        <dbReference type="Proteomes" id="UP000001055"/>
    </source>
</evidence>
<organism evidence="2 3">
    <name type="scientific">Phaeosphaeria nodorum (strain SN15 / ATCC MYA-4574 / FGSC 10173)</name>
    <name type="common">Glume blotch fungus</name>
    <name type="synonym">Parastagonospora nodorum</name>
    <dbReference type="NCBI Taxonomy" id="321614"/>
    <lineage>
        <taxon>Eukaryota</taxon>
        <taxon>Fungi</taxon>
        <taxon>Dikarya</taxon>
        <taxon>Ascomycota</taxon>
        <taxon>Pezizomycotina</taxon>
        <taxon>Dothideomycetes</taxon>
        <taxon>Pleosporomycetidae</taxon>
        <taxon>Pleosporales</taxon>
        <taxon>Pleosporineae</taxon>
        <taxon>Phaeosphaeriaceae</taxon>
        <taxon>Parastagonospora</taxon>
    </lineage>
</organism>
<evidence type="ECO:0000313" key="2">
    <source>
        <dbReference type="EMBL" id="EAT76796.1"/>
    </source>
</evidence>
<dbReference type="RefSeq" id="XP_001805841.1">
    <property type="nucleotide sequence ID" value="XM_001805789.1"/>
</dbReference>
<dbReference type="AlphaFoldDB" id="Q0TXE2"/>
<accession>Q0TXE2</accession>
<gene>
    <name evidence="2" type="ORF">SNOG_15701</name>
</gene>
<reference evidence="3" key="1">
    <citation type="journal article" date="2007" name="Plant Cell">
        <title>Dothideomycete-plant interactions illuminated by genome sequencing and EST analysis of the wheat pathogen Stagonospora nodorum.</title>
        <authorList>
            <person name="Hane J.K."/>
            <person name="Lowe R.G."/>
            <person name="Solomon P.S."/>
            <person name="Tan K.C."/>
            <person name="Schoch C.L."/>
            <person name="Spatafora J.W."/>
            <person name="Crous P.W."/>
            <person name="Kodira C."/>
            <person name="Birren B.W."/>
            <person name="Galagan J.E."/>
            <person name="Torriani S.F."/>
            <person name="McDonald B.A."/>
            <person name="Oliver R.P."/>
        </authorList>
    </citation>
    <scope>NUCLEOTIDE SEQUENCE [LARGE SCALE GENOMIC DNA]</scope>
    <source>
        <strain evidence="3">SN15 / ATCC MYA-4574 / FGSC 10173</strain>
    </source>
</reference>
<dbReference type="HOGENOM" id="CLU_2758653_0_0_1"/>